<dbReference type="InterPro" id="IPR025194">
    <property type="entry name" value="RodZ-like_C"/>
</dbReference>
<proteinExistence type="predicted"/>
<dbReference type="PANTHER" id="PTHR34475:SF1">
    <property type="entry name" value="CYTOSKELETON PROTEIN RODZ"/>
    <property type="match status" value="1"/>
</dbReference>
<feature type="region of interest" description="Disordered" evidence="1">
    <location>
        <begin position="204"/>
        <end position="228"/>
    </location>
</feature>
<evidence type="ECO:0000259" key="3">
    <source>
        <dbReference type="PROSITE" id="PS50943"/>
    </source>
</evidence>
<accession>A0ABP3HDV5</accession>
<evidence type="ECO:0000313" key="4">
    <source>
        <dbReference type="EMBL" id="GAA0367523.1"/>
    </source>
</evidence>
<sequence>MSRDQHSLKQSNSSIMTDEQVAEQTQATGPGTMLKEARVARGLSIEEVATRLNLKPANIQSLETEVFDQRISITFIRGYYKNYAKLLDVAPQQVLEAFDALNAAKQEPAKLQSFSRKVAKQASDDRLMLVSYVILAIIIAMVVVWWLQQSNSSEPISTSAIVTAEPATSQPQQEQSALTAASEPNIPEQVPQDEPELPAQVIEQPQQSSVDVQRQAEPGATEVTDSSPDDTVVEDVLAAATQDILPTEAELVFQFSADCWVNIVDATGEAIAYGVKVAGRTMPVSGVPPFEVTLGAPEAVQINFDGEAVDMSQFPKGRSAKFTLPLQ</sequence>
<dbReference type="PANTHER" id="PTHR34475">
    <property type="match status" value="1"/>
</dbReference>
<dbReference type="Proteomes" id="UP001501757">
    <property type="component" value="Unassembled WGS sequence"/>
</dbReference>
<organism evidence="4 5">
    <name type="scientific">Bowmanella denitrificans</name>
    <dbReference type="NCBI Taxonomy" id="366582"/>
    <lineage>
        <taxon>Bacteria</taxon>
        <taxon>Pseudomonadati</taxon>
        <taxon>Pseudomonadota</taxon>
        <taxon>Gammaproteobacteria</taxon>
        <taxon>Alteromonadales</taxon>
        <taxon>Alteromonadaceae</taxon>
        <taxon>Bowmanella</taxon>
    </lineage>
</organism>
<dbReference type="CDD" id="cd00093">
    <property type="entry name" value="HTH_XRE"/>
    <property type="match status" value="1"/>
</dbReference>
<feature type="domain" description="HTH cro/C1-type" evidence="3">
    <location>
        <begin position="34"/>
        <end position="64"/>
    </location>
</feature>
<dbReference type="EMBL" id="BAAAEI010000021">
    <property type="protein sequence ID" value="GAA0367523.1"/>
    <property type="molecule type" value="Genomic_DNA"/>
</dbReference>
<evidence type="ECO:0000256" key="2">
    <source>
        <dbReference type="SAM" id="Phobius"/>
    </source>
</evidence>
<evidence type="ECO:0000256" key="1">
    <source>
        <dbReference type="SAM" id="MobiDB-lite"/>
    </source>
</evidence>
<reference evidence="5" key="1">
    <citation type="journal article" date="2019" name="Int. J. Syst. Evol. Microbiol.">
        <title>The Global Catalogue of Microorganisms (GCM) 10K type strain sequencing project: providing services to taxonomists for standard genome sequencing and annotation.</title>
        <authorList>
            <consortium name="The Broad Institute Genomics Platform"/>
            <consortium name="The Broad Institute Genome Sequencing Center for Infectious Disease"/>
            <person name="Wu L."/>
            <person name="Ma J."/>
        </authorList>
    </citation>
    <scope>NUCLEOTIDE SEQUENCE [LARGE SCALE GENOMIC DNA]</scope>
    <source>
        <strain evidence="5">JCM 13378</strain>
    </source>
</reference>
<feature type="transmembrane region" description="Helical" evidence="2">
    <location>
        <begin position="127"/>
        <end position="147"/>
    </location>
</feature>
<keyword evidence="2" id="KW-0812">Transmembrane</keyword>
<feature type="region of interest" description="Disordered" evidence="1">
    <location>
        <begin position="1"/>
        <end position="33"/>
    </location>
</feature>
<comment type="caution">
    <text evidence="4">The sequence shown here is derived from an EMBL/GenBank/DDBJ whole genome shotgun (WGS) entry which is preliminary data.</text>
</comment>
<gene>
    <name evidence="4" type="ORF">GCM10009092_34810</name>
</gene>
<dbReference type="Pfam" id="PF13413">
    <property type="entry name" value="HTH_25"/>
    <property type="match status" value="1"/>
</dbReference>
<feature type="compositionally biased region" description="Polar residues" evidence="1">
    <location>
        <begin position="8"/>
        <end position="29"/>
    </location>
</feature>
<keyword evidence="5" id="KW-1185">Reference proteome</keyword>
<name>A0ABP3HDV5_9ALTE</name>
<evidence type="ECO:0000313" key="5">
    <source>
        <dbReference type="Proteomes" id="UP001501757"/>
    </source>
</evidence>
<dbReference type="InterPro" id="IPR050400">
    <property type="entry name" value="Bact_Cytoskel_RodZ"/>
</dbReference>
<protein>
    <submittedName>
        <fullName evidence="4">DUF4115 domain-containing protein</fullName>
    </submittedName>
</protein>
<keyword evidence="2" id="KW-0472">Membrane</keyword>
<dbReference type="SUPFAM" id="SSF47413">
    <property type="entry name" value="lambda repressor-like DNA-binding domains"/>
    <property type="match status" value="1"/>
</dbReference>
<dbReference type="Gene3D" id="1.10.260.40">
    <property type="entry name" value="lambda repressor-like DNA-binding domains"/>
    <property type="match status" value="1"/>
</dbReference>
<dbReference type="InterPro" id="IPR001387">
    <property type="entry name" value="Cro/C1-type_HTH"/>
</dbReference>
<dbReference type="Pfam" id="PF13464">
    <property type="entry name" value="RodZ_C"/>
    <property type="match status" value="1"/>
</dbReference>
<dbReference type="InterPro" id="IPR010982">
    <property type="entry name" value="Lambda_DNA-bd_dom_sf"/>
</dbReference>
<keyword evidence="2" id="KW-1133">Transmembrane helix</keyword>
<dbReference type="PROSITE" id="PS50943">
    <property type="entry name" value="HTH_CROC1"/>
    <property type="match status" value="1"/>
</dbReference>